<evidence type="ECO:0000313" key="1">
    <source>
        <dbReference type="EMBL" id="GEU69910.1"/>
    </source>
</evidence>
<name>A0A6L2M8D2_TANCI</name>
<proteinExistence type="predicted"/>
<organism evidence="1">
    <name type="scientific">Tanacetum cinerariifolium</name>
    <name type="common">Dalmatian daisy</name>
    <name type="synonym">Chrysanthemum cinerariifolium</name>
    <dbReference type="NCBI Taxonomy" id="118510"/>
    <lineage>
        <taxon>Eukaryota</taxon>
        <taxon>Viridiplantae</taxon>
        <taxon>Streptophyta</taxon>
        <taxon>Embryophyta</taxon>
        <taxon>Tracheophyta</taxon>
        <taxon>Spermatophyta</taxon>
        <taxon>Magnoliopsida</taxon>
        <taxon>eudicotyledons</taxon>
        <taxon>Gunneridae</taxon>
        <taxon>Pentapetalae</taxon>
        <taxon>asterids</taxon>
        <taxon>campanulids</taxon>
        <taxon>Asterales</taxon>
        <taxon>Asteraceae</taxon>
        <taxon>Asteroideae</taxon>
        <taxon>Anthemideae</taxon>
        <taxon>Anthemidinae</taxon>
        <taxon>Tanacetum</taxon>
    </lineage>
</organism>
<protein>
    <submittedName>
        <fullName evidence="1">Uncharacterized protein</fullName>
    </submittedName>
</protein>
<dbReference type="EMBL" id="BKCJ010006020">
    <property type="protein sequence ID" value="GEU69910.1"/>
    <property type="molecule type" value="Genomic_DNA"/>
</dbReference>
<gene>
    <name evidence="1" type="ORF">Tci_041888</name>
</gene>
<dbReference type="AlphaFoldDB" id="A0A6L2M8D2"/>
<reference evidence="1" key="1">
    <citation type="journal article" date="2019" name="Sci. Rep.">
        <title>Draft genome of Tanacetum cinerariifolium, the natural source of mosquito coil.</title>
        <authorList>
            <person name="Yamashiro T."/>
            <person name="Shiraishi A."/>
            <person name="Satake H."/>
            <person name="Nakayama K."/>
        </authorList>
    </citation>
    <scope>NUCLEOTIDE SEQUENCE</scope>
</reference>
<sequence length="106" mass="11887">MDNDVKVELYGLLKILTWFTTYQAHLKRICGDLLLFVKVAFPLCIYRLLIAINKRQITGIPEALVLLRGGDGDGEGVWRGKWGPQVAKRGEGGGWEELRWCDGGGR</sequence>
<comment type="caution">
    <text evidence="1">The sequence shown here is derived from an EMBL/GenBank/DDBJ whole genome shotgun (WGS) entry which is preliminary data.</text>
</comment>
<accession>A0A6L2M8D2</accession>